<accession>A0AAV1I425</accession>
<evidence type="ECO:0000313" key="2">
    <source>
        <dbReference type="EMBL" id="CAK0781298.1"/>
    </source>
</evidence>
<evidence type="ECO:0000313" key="3">
    <source>
        <dbReference type="Proteomes" id="UP001314263"/>
    </source>
</evidence>
<sequence length="69" mass="7776">MGSLKLQPLLDDPQKGENTPKTSISTLEDFGANDKYITKYTSVFQKALIGNALDIFSKARSMYVFCFDY</sequence>
<name>A0AAV1I425_9CHLO</name>
<feature type="region of interest" description="Disordered" evidence="1">
    <location>
        <begin position="1"/>
        <end position="23"/>
    </location>
</feature>
<organism evidence="2 3">
    <name type="scientific">Coccomyxa viridis</name>
    <dbReference type="NCBI Taxonomy" id="1274662"/>
    <lineage>
        <taxon>Eukaryota</taxon>
        <taxon>Viridiplantae</taxon>
        <taxon>Chlorophyta</taxon>
        <taxon>core chlorophytes</taxon>
        <taxon>Trebouxiophyceae</taxon>
        <taxon>Trebouxiophyceae incertae sedis</taxon>
        <taxon>Coccomyxaceae</taxon>
        <taxon>Coccomyxa</taxon>
    </lineage>
</organism>
<dbReference type="Proteomes" id="UP001314263">
    <property type="component" value="Unassembled WGS sequence"/>
</dbReference>
<protein>
    <submittedName>
        <fullName evidence="2">Uncharacterized protein</fullName>
    </submittedName>
</protein>
<keyword evidence="3" id="KW-1185">Reference proteome</keyword>
<dbReference type="AlphaFoldDB" id="A0AAV1I425"/>
<comment type="caution">
    <text evidence="2">The sequence shown here is derived from an EMBL/GenBank/DDBJ whole genome shotgun (WGS) entry which is preliminary data.</text>
</comment>
<evidence type="ECO:0000256" key="1">
    <source>
        <dbReference type="SAM" id="MobiDB-lite"/>
    </source>
</evidence>
<dbReference type="EMBL" id="CAUYUE010000006">
    <property type="protein sequence ID" value="CAK0781298.1"/>
    <property type="molecule type" value="Genomic_DNA"/>
</dbReference>
<gene>
    <name evidence="2" type="ORF">CVIRNUC_005337</name>
</gene>
<reference evidence="2 3" key="1">
    <citation type="submission" date="2023-10" db="EMBL/GenBank/DDBJ databases">
        <authorList>
            <person name="Maclean D."/>
            <person name="Macfadyen A."/>
        </authorList>
    </citation>
    <scope>NUCLEOTIDE SEQUENCE [LARGE SCALE GENOMIC DNA]</scope>
</reference>
<proteinExistence type="predicted"/>